<comment type="caution">
    <text evidence="2">The sequence shown here is derived from an EMBL/GenBank/DDBJ whole genome shotgun (WGS) entry which is preliminary data.</text>
</comment>
<dbReference type="Gene3D" id="3.40.50.720">
    <property type="entry name" value="NAD(P)-binding Rossmann-like Domain"/>
    <property type="match status" value="1"/>
</dbReference>
<dbReference type="InterPro" id="IPR050177">
    <property type="entry name" value="Lipid_A_modif_metabolic_enz"/>
</dbReference>
<accession>A0A0V8RS51</accession>
<dbReference type="InterPro" id="IPR036291">
    <property type="entry name" value="NAD(P)-bd_dom_sf"/>
</dbReference>
<protein>
    <submittedName>
        <fullName evidence="2">Epimerase</fullName>
    </submittedName>
</protein>
<reference evidence="2 3" key="1">
    <citation type="submission" date="2015-11" db="EMBL/GenBank/DDBJ databases">
        <title>Genome sequence of Pyrodictium occultum PL-19, a marine hyperthermophilic archaeon isolated from Volcano, Italy.</title>
        <authorList>
            <person name="Utturkar S."/>
            <person name="Huber H."/>
            <person name="Leptihn S."/>
            <person name="Brown S."/>
            <person name="Stetter K.O."/>
            <person name="Podar M."/>
        </authorList>
    </citation>
    <scope>NUCLEOTIDE SEQUENCE [LARGE SCALE GENOMIC DNA]</scope>
    <source>
        <strain evidence="2 3">PL-19</strain>
    </source>
</reference>
<feature type="domain" description="NAD-dependent epimerase/dehydratase" evidence="1">
    <location>
        <begin position="3"/>
        <end position="239"/>
    </location>
</feature>
<evidence type="ECO:0000313" key="3">
    <source>
        <dbReference type="Proteomes" id="UP000053352"/>
    </source>
</evidence>
<proteinExistence type="predicted"/>
<organism evidence="2 3">
    <name type="scientific">Pyrodictium occultum</name>
    <dbReference type="NCBI Taxonomy" id="2309"/>
    <lineage>
        <taxon>Archaea</taxon>
        <taxon>Thermoproteota</taxon>
        <taxon>Thermoprotei</taxon>
        <taxon>Desulfurococcales</taxon>
        <taxon>Pyrodictiaceae</taxon>
        <taxon>Pyrodictium</taxon>
    </lineage>
</organism>
<dbReference type="PANTHER" id="PTHR43245">
    <property type="entry name" value="BIFUNCTIONAL POLYMYXIN RESISTANCE PROTEIN ARNA"/>
    <property type="match status" value="1"/>
</dbReference>
<dbReference type="STRING" id="2309.CF15_08315"/>
<dbReference type="EMBL" id="LNTB01000002">
    <property type="protein sequence ID" value="KSW10803.1"/>
    <property type="molecule type" value="Genomic_DNA"/>
</dbReference>
<dbReference type="InterPro" id="IPR001509">
    <property type="entry name" value="Epimerase_deHydtase"/>
</dbReference>
<sequence length="334" mass="37632">MRVLITGCAGYIGTTLTPYLLRRGYEVRCVDKLIFGRDVVEHVLGERGFELVEADVRSVDPQVLSGVDCVVDMAAIPNDPAGDLNPELTLSINYRGRARMASMARERGVPCYVLFSSCSVYGRQEGPVDEAAEPRPLTVYARANLLAERAVLPLASEGFTPVALRLATVYGPSRRMRFDLVVNAMTLSAYREGRIYVEGDGMQERPLVHVLDVARAVERVLEAVERDPDPLKGQVINIGSDEQNYRIIEIARIVRGIVGGEIVFRGEVDRRSYRVKFGRARRLLGFQPLYTVEDGVKQVYHELLTGKLKPEPRWITVQWYRELLSRNPEVLLKW</sequence>
<evidence type="ECO:0000259" key="1">
    <source>
        <dbReference type="Pfam" id="PF01370"/>
    </source>
</evidence>
<dbReference type="AlphaFoldDB" id="A0A0V8RS51"/>
<dbReference type="Proteomes" id="UP000053352">
    <property type="component" value="Unassembled WGS sequence"/>
</dbReference>
<gene>
    <name evidence="2" type="ORF">CF15_08315</name>
</gene>
<keyword evidence="3" id="KW-1185">Reference proteome</keyword>
<dbReference type="Pfam" id="PF01370">
    <property type="entry name" value="Epimerase"/>
    <property type="match status" value="1"/>
</dbReference>
<dbReference type="PANTHER" id="PTHR43245:SF23">
    <property type="entry name" value="NAD(P)-BINDING DOMAIN-CONTAINING PROTEIN"/>
    <property type="match status" value="1"/>
</dbReference>
<name>A0A0V8RS51_PYROC</name>
<dbReference type="SUPFAM" id="SSF51735">
    <property type="entry name" value="NAD(P)-binding Rossmann-fold domains"/>
    <property type="match status" value="1"/>
</dbReference>
<dbReference type="CDD" id="cd08946">
    <property type="entry name" value="SDR_e"/>
    <property type="match status" value="1"/>
</dbReference>
<evidence type="ECO:0000313" key="2">
    <source>
        <dbReference type="EMBL" id="KSW10803.1"/>
    </source>
</evidence>